<dbReference type="InterPro" id="IPR000568">
    <property type="entry name" value="ATP_synth_F0_asu"/>
</dbReference>
<feature type="transmembrane region" description="Helical" evidence="11">
    <location>
        <begin position="78"/>
        <end position="98"/>
    </location>
</feature>
<keyword evidence="4" id="KW-0138">CF(0)</keyword>
<evidence type="ECO:0000256" key="10">
    <source>
        <dbReference type="ARBA" id="ARBA00023310"/>
    </source>
</evidence>
<keyword evidence="12" id="KW-0378">Hydrolase</keyword>
<evidence type="ECO:0000256" key="1">
    <source>
        <dbReference type="ARBA" id="ARBA00004141"/>
    </source>
</evidence>
<dbReference type="GO" id="GO:0042777">
    <property type="term" value="P:proton motive force-driven plasma membrane ATP synthesis"/>
    <property type="evidence" value="ECO:0007669"/>
    <property type="project" value="TreeGrafter"/>
</dbReference>
<dbReference type="CDD" id="cd00310">
    <property type="entry name" value="ATP-synt_Fo_a_6"/>
    <property type="match status" value="1"/>
</dbReference>
<dbReference type="GO" id="GO:0046933">
    <property type="term" value="F:proton-transporting ATP synthase activity, rotational mechanism"/>
    <property type="evidence" value="ECO:0007669"/>
    <property type="project" value="TreeGrafter"/>
</dbReference>
<evidence type="ECO:0000256" key="9">
    <source>
        <dbReference type="ARBA" id="ARBA00023136"/>
    </source>
</evidence>
<name>D5E5G5_MYCCM</name>
<reference key="2">
    <citation type="submission" date="2010-03" db="EMBL/GenBank/DDBJ databases">
        <authorList>
            <person name="Ma Z."/>
            <person name="Wang X."/>
            <person name="Liu H."/>
        </authorList>
    </citation>
    <scope>NUCLEOTIDE SEQUENCE</scope>
    <source>
        <strain>MP145</strain>
    </source>
</reference>
<evidence type="ECO:0000256" key="8">
    <source>
        <dbReference type="ARBA" id="ARBA00023065"/>
    </source>
</evidence>
<dbReference type="KEGG" id="mcd:MCRO_0372"/>
<dbReference type="Proteomes" id="UP000001845">
    <property type="component" value="Chromosome"/>
</dbReference>
<feature type="transmembrane region" description="Helical" evidence="11">
    <location>
        <begin position="17"/>
        <end position="36"/>
    </location>
</feature>
<dbReference type="PANTHER" id="PTHR42823:SF3">
    <property type="entry name" value="ATP SYNTHASE SUBUNIT A, CHLOROPLASTIC"/>
    <property type="match status" value="1"/>
</dbReference>
<keyword evidence="3" id="KW-0813">Transport</keyword>
<evidence type="ECO:0000313" key="13">
    <source>
        <dbReference type="Proteomes" id="UP000001845"/>
    </source>
</evidence>
<dbReference type="InterPro" id="IPR035908">
    <property type="entry name" value="F0_ATP_A_sf"/>
</dbReference>
<dbReference type="AlphaFoldDB" id="D5E5G5"/>
<dbReference type="Gene3D" id="1.20.120.220">
    <property type="entry name" value="ATP synthase, F0 complex, subunit A"/>
    <property type="match status" value="1"/>
</dbReference>
<dbReference type="SUPFAM" id="SSF81336">
    <property type="entry name" value="F1F0 ATP synthase subunit A"/>
    <property type="match status" value="1"/>
</dbReference>
<gene>
    <name evidence="12" type="primary">atpB</name>
    <name evidence="12" type="ordered locus">MCRO_0372</name>
</gene>
<dbReference type="GO" id="GO:0045259">
    <property type="term" value="C:proton-transporting ATP synthase complex"/>
    <property type="evidence" value="ECO:0007669"/>
    <property type="project" value="UniProtKB-KW"/>
</dbReference>
<dbReference type="STRING" id="512564.MCRO_0372"/>
<keyword evidence="5 11" id="KW-0812">Transmembrane</keyword>
<feature type="transmembrane region" description="Helical" evidence="11">
    <location>
        <begin position="155"/>
        <end position="180"/>
    </location>
</feature>
<dbReference type="InterPro" id="IPR045082">
    <property type="entry name" value="ATP_syn_F0_a_bact/chloroplast"/>
</dbReference>
<reference evidence="12 13" key="3">
    <citation type="journal article" date="2011" name="J. Bacteriol.">
        <title>Genome sequences of Mycoplasma alligatoris A21JP2T and Mycoplasma crocodyli MP145T.</title>
        <authorList>
            <person name="Brown D.R."/>
            <person name="Farmerie W.G."/>
            <person name="May M."/>
            <person name="Benders G.A."/>
            <person name="Durkin A.S."/>
            <person name="Hlavinka K."/>
            <person name="Hostetler J."/>
            <person name="Jackson J."/>
            <person name="Johnson J."/>
            <person name="Miller R.H."/>
            <person name="Paralanov V."/>
            <person name="Radune D."/>
            <person name="Szczypinski B."/>
            <person name="Glass J.I."/>
        </authorList>
    </citation>
    <scope>NUCLEOTIDE SEQUENCE [LARGE SCALE GENOMIC DNA]</scope>
    <source>
        <strain evidence="13">ATCC 51981 / MP145</strain>
    </source>
</reference>
<dbReference type="Pfam" id="PF00119">
    <property type="entry name" value="ATP-synt_A"/>
    <property type="match status" value="1"/>
</dbReference>
<dbReference type="GO" id="GO:0005886">
    <property type="term" value="C:plasma membrane"/>
    <property type="evidence" value="ECO:0007669"/>
    <property type="project" value="TreeGrafter"/>
</dbReference>
<evidence type="ECO:0000256" key="4">
    <source>
        <dbReference type="ARBA" id="ARBA00022547"/>
    </source>
</evidence>
<dbReference type="EMBL" id="CP001991">
    <property type="protein sequence ID" value="ADE19690.1"/>
    <property type="molecule type" value="Genomic_DNA"/>
</dbReference>
<dbReference type="PANTHER" id="PTHR42823">
    <property type="entry name" value="ATP SYNTHASE SUBUNIT A, CHLOROPLASTIC"/>
    <property type="match status" value="1"/>
</dbReference>
<dbReference type="EC" id="3.6.3.14" evidence="12"/>
<dbReference type="GO" id="GO:0016787">
    <property type="term" value="F:hydrolase activity"/>
    <property type="evidence" value="ECO:0007669"/>
    <property type="project" value="UniProtKB-KW"/>
</dbReference>
<comment type="similarity">
    <text evidence="2">Belongs to the ATPase A chain family.</text>
</comment>
<evidence type="ECO:0000256" key="2">
    <source>
        <dbReference type="ARBA" id="ARBA00006810"/>
    </source>
</evidence>
<proteinExistence type="inferred from homology"/>
<evidence type="ECO:0000313" key="12">
    <source>
        <dbReference type="EMBL" id="ADE19690.1"/>
    </source>
</evidence>
<keyword evidence="10" id="KW-0066">ATP synthesis</keyword>
<keyword evidence="7 11" id="KW-1133">Transmembrane helix</keyword>
<keyword evidence="8" id="KW-0406">Ion transport</keyword>
<dbReference type="PRINTS" id="PR00123">
    <property type="entry name" value="ATPASEA"/>
</dbReference>
<evidence type="ECO:0000256" key="5">
    <source>
        <dbReference type="ARBA" id="ARBA00022692"/>
    </source>
</evidence>
<keyword evidence="6" id="KW-0375">Hydrogen ion transport</keyword>
<sequence length="247" mass="28378">MDIIKDNLFDSWNQPQLFSLFITAIIIMIISLIVFFKVRKAKPEEAPSGLLLITEAYVGVVENSFNTSTNGKISKARYYIFTLATFLLVGNLVSIFGLEPITTSYSVPFVLALASWLGIYVVGFAYQKWRFFKKYINIIEVVGQFAPLISLGFRIYGNIIGGGTIVFMIYLVCGMLWRLIPGLENHEWYFFAPIITPFFHIYFDLLGAFIQAYVFSLLTTIYWVNESEVEIKEKKKVKTIKVKQEIY</sequence>
<keyword evidence="9 11" id="KW-0472">Membrane</keyword>
<evidence type="ECO:0000256" key="11">
    <source>
        <dbReference type="SAM" id="Phobius"/>
    </source>
</evidence>
<keyword evidence="13" id="KW-1185">Reference proteome</keyword>
<organism evidence="12 13">
    <name type="scientific">Mycoplasma crocodyli (strain ATCC 51981 / MP145)</name>
    <dbReference type="NCBI Taxonomy" id="512564"/>
    <lineage>
        <taxon>Bacteria</taxon>
        <taxon>Bacillati</taxon>
        <taxon>Mycoplasmatota</taxon>
        <taxon>Mollicutes</taxon>
        <taxon>Mycoplasmataceae</taxon>
        <taxon>Mycoplasma</taxon>
    </lineage>
</organism>
<evidence type="ECO:0000256" key="3">
    <source>
        <dbReference type="ARBA" id="ARBA00022448"/>
    </source>
</evidence>
<dbReference type="HOGENOM" id="CLU_041018_3_0_14"/>
<comment type="subcellular location">
    <subcellularLocation>
        <location evidence="1">Membrane</location>
        <topology evidence="1">Multi-pass membrane protein</topology>
    </subcellularLocation>
</comment>
<protein>
    <submittedName>
        <fullName evidence="12">ATP synthase F0, A subunit</fullName>
        <ecNumber evidence="12">3.6.3.14</ecNumber>
    </submittedName>
</protein>
<evidence type="ECO:0000256" key="7">
    <source>
        <dbReference type="ARBA" id="ARBA00022989"/>
    </source>
</evidence>
<dbReference type="NCBIfam" id="NF004487">
    <property type="entry name" value="PRK05815.3-5"/>
    <property type="match status" value="1"/>
</dbReference>
<dbReference type="eggNOG" id="COG0356">
    <property type="taxonomic scope" value="Bacteria"/>
</dbReference>
<accession>D5E5G5</accession>
<dbReference type="RefSeq" id="WP_013054466.1">
    <property type="nucleotide sequence ID" value="NC_014014.1"/>
</dbReference>
<evidence type="ECO:0000256" key="6">
    <source>
        <dbReference type="ARBA" id="ARBA00022781"/>
    </source>
</evidence>
<dbReference type="OrthoDB" id="9789241at2"/>
<feature type="transmembrane region" description="Helical" evidence="11">
    <location>
        <begin position="104"/>
        <end position="126"/>
    </location>
</feature>
<reference evidence="13" key="1">
    <citation type="submission" date="2010-03" db="EMBL/GenBank/DDBJ databases">
        <title>The complete genome of Mycoplasma crocodyli MP145.</title>
        <authorList>
            <person name="Glass J.I."/>
            <person name="Durkin A.S."/>
            <person name="Hostetler J."/>
            <person name="Jackson J."/>
            <person name="Johnson J."/>
            <person name="May M.A."/>
            <person name="Paralanov V."/>
            <person name="Radune D."/>
            <person name="Szczypinski B."/>
            <person name="Brown D.R."/>
        </authorList>
    </citation>
    <scope>NUCLEOTIDE SEQUENCE [LARGE SCALE GENOMIC DNA]</scope>
    <source>
        <strain evidence="13">ATCC 51981 / MP145</strain>
    </source>
</reference>